<name>A0A6A3GVY1_9STRA</name>
<dbReference type="EMBL" id="QXFU01006357">
    <property type="protein sequence ID" value="KAE8961249.1"/>
    <property type="molecule type" value="Genomic_DNA"/>
</dbReference>
<dbReference type="AlphaFoldDB" id="A0A6A3GVY1"/>
<dbReference type="Proteomes" id="UP000435112">
    <property type="component" value="Unassembled WGS sequence"/>
</dbReference>
<keyword evidence="1" id="KW-0732">Signal</keyword>
<accession>A0A6A3GVY1</accession>
<sequence>MPSASHRLNCSACRLLMRFLLGPELFSAAENILASSKFPKRFCSSMMTANSSGFSSSLFNFVT</sequence>
<evidence type="ECO:0000313" key="2">
    <source>
        <dbReference type="EMBL" id="KAE8961249.1"/>
    </source>
</evidence>
<organism evidence="2 3">
    <name type="scientific">Phytophthora rubi</name>
    <dbReference type="NCBI Taxonomy" id="129364"/>
    <lineage>
        <taxon>Eukaryota</taxon>
        <taxon>Sar</taxon>
        <taxon>Stramenopiles</taxon>
        <taxon>Oomycota</taxon>
        <taxon>Peronosporomycetes</taxon>
        <taxon>Peronosporales</taxon>
        <taxon>Peronosporaceae</taxon>
        <taxon>Phytophthora</taxon>
    </lineage>
</organism>
<evidence type="ECO:0000313" key="3">
    <source>
        <dbReference type="Proteomes" id="UP000435112"/>
    </source>
</evidence>
<proteinExistence type="predicted"/>
<evidence type="ECO:0000256" key="1">
    <source>
        <dbReference type="SAM" id="SignalP"/>
    </source>
</evidence>
<reference evidence="2 3" key="1">
    <citation type="submission" date="2018-09" db="EMBL/GenBank/DDBJ databases">
        <title>Genomic investigation of the strawberry pathogen Phytophthora fragariae indicates pathogenicity is determined by transcriptional variation in three key races.</title>
        <authorList>
            <person name="Adams T.M."/>
            <person name="Armitage A.D."/>
            <person name="Sobczyk M.K."/>
            <person name="Bates H.J."/>
            <person name="Dunwell J.M."/>
            <person name="Nellist C.F."/>
            <person name="Harrison R.J."/>
        </authorList>
    </citation>
    <scope>NUCLEOTIDE SEQUENCE [LARGE SCALE GENOMIC DNA]</scope>
    <source>
        <strain evidence="2 3">SCRP324</strain>
    </source>
</reference>
<comment type="caution">
    <text evidence="2">The sequence shown here is derived from an EMBL/GenBank/DDBJ whole genome shotgun (WGS) entry which is preliminary data.</text>
</comment>
<protein>
    <submittedName>
        <fullName evidence="2">Uncharacterized protein</fullName>
    </submittedName>
</protein>
<feature type="signal peptide" evidence="1">
    <location>
        <begin position="1"/>
        <end position="28"/>
    </location>
</feature>
<feature type="chain" id="PRO_5025554192" evidence="1">
    <location>
        <begin position="29"/>
        <end position="63"/>
    </location>
</feature>
<gene>
    <name evidence="2" type="ORF">PR002_g29961</name>
</gene>